<organism evidence="2 3">
    <name type="scientific">Papaver nudicaule</name>
    <name type="common">Iceland poppy</name>
    <dbReference type="NCBI Taxonomy" id="74823"/>
    <lineage>
        <taxon>Eukaryota</taxon>
        <taxon>Viridiplantae</taxon>
        <taxon>Streptophyta</taxon>
        <taxon>Embryophyta</taxon>
        <taxon>Tracheophyta</taxon>
        <taxon>Spermatophyta</taxon>
        <taxon>Magnoliopsida</taxon>
        <taxon>Ranunculales</taxon>
        <taxon>Papaveraceae</taxon>
        <taxon>Papaveroideae</taxon>
        <taxon>Papaver</taxon>
    </lineage>
</organism>
<comment type="caution">
    <text evidence="2">The sequence shown here is derived from an EMBL/GenBank/DDBJ whole genome shotgun (WGS) entry which is preliminary data.</text>
</comment>
<keyword evidence="1" id="KW-0040">ANK repeat</keyword>
<dbReference type="PANTHER" id="PTHR46224:SF64">
    <property type="entry name" value="IQ MOTIF AND ANKYRIN REPEAT DOMAIN-CONTAINING PROTEIN 1"/>
    <property type="match status" value="1"/>
</dbReference>
<dbReference type="Pfam" id="PF12796">
    <property type="entry name" value="Ank_2"/>
    <property type="match status" value="1"/>
</dbReference>
<dbReference type="SMART" id="SM00248">
    <property type="entry name" value="ANK"/>
    <property type="match status" value="3"/>
</dbReference>
<evidence type="ECO:0000313" key="3">
    <source>
        <dbReference type="Proteomes" id="UP001177140"/>
    </source>
</evidence>
<dbReference type="PROSITE" id="PS50088">
    <property type="entry name" value="ANK_REPEAT"/>
    <property type="match status" value="2"/>
</dbReference>
<evidence type="ECO:0000313" key="2">
    <source>
        <dbReference type="EMBL" id="MCL7047526.1"/>
    </source>
</evidence>
<dbReference type="InterPro" id="IPR002110">
    <property type="entry name" value="Ankyrin_rpt"/>
</dbReference>
<dbReference type="InterPro" id="IPR051616">
    <property type="entry name" value="Cul2-RING_E3_ligase_SR"/>
</dbReference>
<protein>
    <submittedName>
        <fullName evidence="2">Uncharacterized protein</fullName>
    </submittedName>
</protein>
<dbReference type="Gene3D" id="1.25.40.20">
    <property type="entry name" value="Ankyrin repeat-containing domain"/>
    <property type="match status" value="1"/>
</dbReference>
<dbReference type="SUPFAM" id="SSF48403">
    <property type="entry name" value="Ankyrin repeat"/>
    <property type="match status" value="1"/>
</dbReference>
<dbReference type="PANTHER" id="PTHR46224">
    <property type="entry name" value="ANKYRIN REPEAT FAMILY PROTEIN"/>
    <property type="match status" value="1"/>
</dbReference>
<keyword evidence="3" id="KW-1185">Reference proteome</keyword>
<dbReference type="PROSITE" id="PS50297">
    <property type="entry name" value="ANK_REP_REGION"/>
    <property type="match status" value="1"/>
</dbReference>
<feature type="repeat" description="ANK" evidence="1">
    <location>
        <begin position="144"/>
        <end position="176"/>
    </location>
</feature>
<evidence type="ECO:0000256" key="1">
    <source>
        <dbReference type="PROSITE-ProRule" id="PRU00023"/>
    </source>
</evidence>
<dbReference type="AlphaFoldDB" id="A0AA41VU29"/>
<dbReference type="EMBL" id="JAJJMA010293840">
    <property type="protein sequence ID" value="MCL7047526.1"/>
    <property type="molecule type" value="Genomic_DNA"/>
</dbReference>
<dbReference type="Proteomes" id="UP001177140">
    <property type="component" value="Unassembled WGS sequence"/>
</dbReference>
<name>A0AA41VU29_PAPNU</name>
<feature type="non-terminal residue" evidence="2">
    <location>
        <position position="186"/>
    </location>
</feature>
<dbReference type="InterPro" id="IPR036770">
    <property type="entry name" value="Ankyrin_rpt-contain_sf"/>
</dbReference>
<sequence length="186" mass="20186">MSHKDELLLELLKISSVLLTTAFEGKLQQLKKVASEIDGILGVGLPTILGNTKDRDGRRAIHLAAAKGRVNVLKYLGCKCETPLCRATVEGRASAVEYLLRMGANPEISTYDNMHPLHLAAQKGHKDVITLLLSKCINIDVSNNFGSPLQFACAYGQHDTVELLLHQNANVSSIHFSSRTGVPCPS</sequence>
<feature type="repeat" description="ANK" evidence="1">
    <location>
        <begin position="112"/>
        <end position="144"/>
    </location>
</feature>
<reference evidence="2" key="1">
    <citation type="submission" date="2022-03" db="EMBL/GenBank/DDBJ databases">
        <title>A functionally conserved STORR gene fusion in Papaver species that diverged 16.8 million years ago.</title>
        <authorList>
            <person name="Catania T."/>
        </authorList>
    </citation>
    <scope>NUCLEOTIDE SEQUENCE</scope>
    <source>
        <strain evidence="2">S-191538</strain>
    </source>
</reference>
<proteinExistence type="predicted"/>
<gene>
    <name evidence="2" type="ORF">MKW94_004296</name>
</gene>
<accession>A0AA41VU29</accession>